<protein>
    <submittedName>
        <fullName evidence="1">Uncharacterized protein</fullName>
    </submittedName>
</protein>
<comment type="caution">
    <text evidence="1">The sequence shown here is derived from an EMBL/GenBank/DDBJ whole genome shotgun (WGS) entry which is preliminary data.</text>
</comment>
<reference evidence="2" key="1">
    <citation type="journal article" date="2019" name="Int. J. Syst. Evol. Microbiol.">
        <title>The Global Catalogue of Microorganisms (GCM) 10K type strain sequencing project: providing services to taxonomists for standard genome sequencing and annotation.</title>
        <authorList>
            <consortium name="The Broad Institute Genomics Platform"/>
            <consortium name="The Broad Institute Genome Sequencing Center for Infectious Disease"/>
            <person name="Wu L."/>
            <person name="Ma J."/>
        </authorList>
    </citation>
    <scope>NUCLEOTIDE SEQUENCE [LARGE SCALE GENOMIC DNA]</scope>
    <source>
        <strain evidence="2">JCM 15577</strain>
    </source>
</reference>
<proteinExistence type="predicted"/>
<evidence type="ECO:0000313" key="1">
    <source>
        <dbReference type="EMBL" id="GAA1693740.1"/>
    </source>
</evidence>
<sequence length="174" mass="18856">MFTAESIDFLNADGDEIDSLTYFDSTSAAVAWLTDALGAPSVSSYEGGAEAWPGTLYDWNGLELLDPDSNAEWPWRPEYWVAVTTASVNGVSILTVDGVRVGDSAPELEARFPDNSSRITVSGYPERLDIRIGEVPADPDDPAYDGMNYAVWLIAPDPATLITEFRTPSPNFGV</sequence>
<organism evidence="1 2">
    <name type="scientific">Microbacterium sediminicola</name>
    <dbReference type="NCBI Taxonomy" id="415210"/>
    <lineage>
        <taxon>Bacteria</taxon>
        <taxon>Bacillati</taxon>
        <taxon>Actinomycetota</taxon>
        <taxon>Actinomycetes</taxon>
        <taxon>Micrococcales</taxon>
        <taxon>Microbacteriaceae</taxon>
        <taxon>Microbacterium</taxon>
    </lineage>
</organism>
<gene>
    <name evidence="1" type="ORF">GCM10009808_08580</name>
</gene>
<dbReference type="RefSeq" id="WP_344069783.1">
    <property type="nucleotide sequence ID" value="NZ_BAAAPL010000001.1"/>
</dbReference>
<name>A0ABP4TU02_9MICO</name>
<dbReference type="Proteomes" id="UP001501690">
    <property type="component" value="Unassembled WGS sequence"/>
</dbReference>
<keyword evidence="2" id="KW-1185">Reference proteome</keyword>
<accession>A0ABP4TU02</accession>
<dbReference type="EMBL" id="BAAAPL010000001">
    <property type="protein sequence ID" value="GAA1693740.1"/>
    <property type="molecule type" value="Genomic_DNA"/>
</dbReference>
<evidence type="ECO:0000313" key="2">
    <source>
        <dbReference type="Proteomes" id="UP001501690"/>
    </source>
</evidence>